<evidence type="ECO:0000313" key="1">
    <source>
        <dbReference type="EMBL" id="ELZ52672.1"/>
    </source>
</evidence>
<protein>
    <submittedName>
        <fullName evidence="1">Uncharacterized protein</fullName>
    </submittedName>
</protein>
<proteinExistence type="predicted"/>
<dbReference type="Proteomes" id="UP000011689">
    <property type="component" value="Unassembled WGS sequence"/>
</dbReference>
<dbReference type="PATRIC" id="fig|1227481.4.peg.2900"/>
<dbReference type="STRING" id="1227481.C467_14699"/>
<organism evidence="1 2">
    <name type="scientific">Halorubrum hochstenium ATCC 700873</name>
    <dbReference type="NCBI Taxonomy" id="1227481"/>
    <lineage>
        <taxon>Archaea</taxon>
        <taxon>Methanobacteriati</taxon>
        <taxon>Methanobacteriota</taxon>
        <taxon>Stenosarchaea group</taxon>
        <taxon>Halobacteria</taxon>
        <taxon>Halobacteriales</taxon>
        <taxon>Haloferacaceae</taxon>
        <taxon>Halorubrum</taxon>
    </lineage>
</organism>
<dbReference type="AlphaFoldDB" id="M0F0H6"/>
<name>M0F0H6_9EURY</name>
<sequence>MEPTETLWVIAPNDYRDGRMWPCALAFADYIRDGAAFDLKNTISVHSREATTDEPDLRPSYCDILFLVRDKRNYQFHKDRIRVSHVYEGNEWGDDRETGQSAYHDTEVRRYNPEGKDPGNVWLREDRTQTSDQSVDETGTLSLSEAVRRCVLAGSGDGETVNALWADDFEDAITAENRTMNDIEAGTL</sequence>
<dbReference type="Gene3D" id="3.40.50.150">
    <property type="entry name" value="Vaccinia Virus protein VP39"/>
    <property type="match status" value="1"/>
</dbReference>
<dbReference type="EMBL" id="AOJO01000064">
    <property type="protein sequence ID" value="ELZ52672.1"/>
    <property type="molecule type" value="Genomic_DNA"/>
</dbReference>
<keyword evidence="2" id="KW-1185">Reference proteome</keyword>
<comment type="caution">
    <text evidence="1">The sequence shown here is derived from an EMBL/GenBank/DDBJ whole genome shotgun (WGS) entry which is preliminary data.</text>
</comment>
<dbReference type="InterPro" id="IPR029063">
    <property type="entry name" value="SAM-dependent_MTases_sf"/>
</dbReference>
<gene>
    <name evidence="1" type="ORF">C467_14699</name>
</gene>
<evidence type="ECO:0000313" key="2">
    <source>
        <dbReference type="Proteomes" id="UP000011689"/>
    </source>
</evidence>
<reference evidence="1 2" key="1">
    <citation type="journal article" date="2014" name="PLoS Genet.">
        <title>Phylogenetically driven sequencing of extremely halophilic archaea reveals strategies for static and dynamic osmo-response.</title>
        <authorList>
            <person name="Becker E.A."/>
            <person name="Seitzer P.M."/>
            <person name="Tritt A."/>
            <person name="Larsen D."/>
            <person name="Krusor M."/>
            <person name="Yao A.I."/>
            <person name="Wu D."/>
            <person name="Madern D."/>
            <person name="Eisen J.A."/>
            <person name="Darling A.E."/>
            <person name="Facciotti M.T."/>
        </authorList>
    </citation>
    <scope>NUCLEOTIDE SEQUENCE [LARGE SCALE GENOMIC DNA]</scope>
    <source>
        <strain evidence="1 2">ATCC 700873</strain>
    </source>
</reference>
<accession>M0F0H6</accession>